<sequence>KGGEPWIYLLLGFVHVHECLQRMSLHKTIYNCSVFETCLKKGGDISTYKVSK</sequence>
<evidence type="ECO:0000313" key="2">
    <source>
        <dbReference type="Proteomes" id="UP001233999"/>
    </source>
</evidence>
<dbReference type="EMBL" id="JASPKZ010001200">
    <property type="protein sequence ID" value="KAJ9598662.1"/>
    <property type="molecule type" value="Genomic_DNA"/>
</dbReference>
<dbReference type="Proteomes" id="UP001233999">
    <property type="component" value="Unassembled WGS sequence"/>
</dbReference>
<gene>
    <name evidence="1" type="ORF">L9F63_010677</name>
</gene>
<comment type="caution">
    <text evidence="1">The sequence shown here is derived from an EMBL/GenBank/DDBJ whole genome shotgun (WGS) entry which is preliminary data.</text>
</comment>
<evidence type="ECO:0000313" key="1">
    <source>
        <dbReference type="EMBL" id="KAJ9598662.1"/>
    </source>
</evidence>
<feature type="non-terminal residue" evidence="1">
    <location>
        <position position="1"/>
    </location>
</feature>
<protein>
    <submittedName>
        <fullName evidence="1">Uncharacterized protein</fullName>
    </submittedName>
</protein>
<feature type="non-terminal residue" evidence="1">
    <location>
        <position position="52"/>
    </location>
</feature>
<name>A0AAD8ER33_DIPPU</name>
<reference evidence="1" key="2">
    <citation type="submission" date="2023-05" db="EMBL/GenBank/DDBJ databases">
        <authorList>
            <person name="Fouks B."/>
        </authorList>
    </citation>
    <scope>NUCLEOTIDE SEQUENCE</scope>
    <source>
        <strain evidence="1">Stay&amp;Tobe</strain>
        <tissue evidence="1">Testes</tissue>
    </source>
</reference>
<reference evidence="1" key="1">
    <citation type="journal article" date="2023" name="IScience">
        <title>Live-bearing cockroach genome reveals convergent evolutionary mechanisms linked to viviparity in insects and beyond.</title>
        <authorList>
            <person name="Fouks B."/>
            <person name="Harrison M.C."/>
            <person name="Mikhailova A.A."/>
            <person name="Marchal E."/>
            <person name="English S."/>
            <person name="Carruthers M."/>
            <person name="Jennings E.C."/>
            <person name="Chiamaka E.L."/>
            <person name="Frigard R.A."/>
            <person name="Pippel M."/>
            <person name="Attardo G.M."/>
            <person name="Benoit J.B."/>
            <person name="Bornberg-Bauer E."/>
            <person name="Tobe S.S."/>
        </authorList>
    </citation>
    <scope>NUCLEOTIDE SEQUENCE</scope>
    <source>
        <strain evidence="1">Stay&amp;Tobe</strain>
    </source>
</reference>
<proteinExistence type="predicted"/>
<dbReference type="AlphaFoldDB" id="A0AAD8ER33"/>
<accession>A0AAD8ER33</accession>
<keyword evidence="2" id="KW-1185">Reference proteome</keyword>
<organism evidence="1 2">
    <name type="scientific">Diploptera punctata</name>
    <name type="common">Pacific beetle cockroach</name>
    <dbReference type="NCBI Taxonomy" id="6984"/>
    <lineage>
        <taxon>Eukaryota</taxon>
        <taxon>Metazoa</taxon>
        <taxon>Ecdysozoa</taxon>
        <taxon>Arthropoda</taxon>
        <taxon>Hexapoda</taxon>
        <taxon>Insecta</taxon>
        <taxon>Pterygota</taxon>
        <taxon>Neoptera</taxon>
        <taxon>Polyneoptera</taxon>
        <taxon>Dictyoptera</taxon>
        <taxon>Blattodea</taxon>
        <taxon>Blaberoidea</taxon>
        <taxon>Blaberidae</taxon>
        <taxon>Diplopterinae</taxon>
        <taxon>Diploptera</taxon>
    </lineage>
</organism>